<name>A0ABU6Q7Y6_9FABA</name>
<dbReference type="InterPro" id="IPR046960">
    <property type="entry name" value="PPR_At4g14850-like_plant"/>
</dbReference>
<dbReference type="NCBIfam" id="TIGR00756">
    <property type="entry name" value="PPR"/>
    <property type="match status" value="2"/>
</dbReference>
<reference evidence="3 4" key="1">
    <citation type="journal article" date="2023" name="Plants (Basel)">
        <title>Bridging the Gap: Combining Genomics and Transcriptomics Approaches to Understand Stylosanthes scabra, an Orphan Legume from the Brazilian Caatinga.</title>
        <authorList>
            <person name="Ferreira-Neto J.R.C."/>
            <person name="da Silva M.D."/>
            <person name="Binneck E."/>
            <person name="de Melo N.F."/>
            <person name="da Silva R.H."/>
            <person name="de Melo A.L.T.M."/>
            <person name="Pandolfi V."/>
            <person name="Bustamante F.O."/>
            <person name="Brasileiro-Vidal A.C."/>
            <person name="Benko-Iseppon A.M."/>
        </authorList>
    </citation>
    <scope>NUCLEOTIDE SEQUENCE [LARGE SCALE GENOMIC DNA]</scope>
    <source>
        <tissue evidence="3">Leaves</tissue>
    </source>
</reference>
<accession>A0ABU6Q7Y6</accession>
<dbReference type="PANTHER" id="PTHR47926">
    <property type="entry name" value="PENTATRICOPEPTIDE REPEAT-CONTAINING PROTEIN"/>
    <property type="match status" value="1"/>
</dbReference>
<feature type="repeat" description="PPR" evidence="2">
    <location>
        <begin position="120"/>
        <end position="154"/>
    </location>
</feature>
<dbReference type="PROSITE" id="PS51375">
    <property type="entry name" value="PPR"/>
    <property type="match status" value="2"/>
</dbReference>
<dbReference type="Proteomes" id="UP001341840">
    <property type="component" value="Unassembled WGS sequence"/>
</dbReference>
<evidence type="ECO:0000313" key="4">
    <source>
        <dbReference type="Proteomes" id="UP001341840"/>
    </source>
</evidence>
<dbReference type="EMBL" id="JASCZI010000058">
    <property type="protein sequence ID" value="MED6107962.1"/>
    <property type="molecule type" value="Genomic_DNA"/>
</dbReference>
<dbReference type="PANTHER" id="PTHR47926:SF510">
    <property type="entry name" value="PENTATRICOPEPTIDE REPEAT-CONTAINING PROTEIN"/>
    <property type="match status" value="1"/>
</dbReference>
<protein>
    <recommendedName>
        <fullName evidence="5">Pentatricopeptide repeat-containing protein</fullName>
    </recommendedName>
</protein>
<evidence type="ECO:0000256" key="2">
    <source>
        <dbReference type="PROSITE-ProRule" id="PRU00708"/>
    </source>
</evidence>
<keyword evidence="1" id="KW-0677">Repeat</keyword>
<gene>
    <name evidence="3" type="ORF">PIB30_018990</name>
</gene>
<dbReference type="InterPro" id="IPR011990">
    <property type="entry name" value="TPR-like_helical_dom_sf"/>
</dbReference>
<evidence type="ECO:0000256" key="1">
    <source>
        <dbReference type="ARBA" id="ARBA00022737"/>
    </source>
</evidence>
<organism evidence="3 4">
    <name type="scientific">Stylosanthes scabra</name>
    <dbReference type="NCBI Taxonomy" id="79078"/>
    <lineage>
        <taxon>Eukaryota</taxon>
        <taxon>Viridiplantae</taxon>
        <taxon>Streptophyta</taxon>
        <taxon>Embryophyta</taxon>
        <taxon>Tracheophyta</taxon>
        <taxon>Spermatophyta</taxon>
        <taxon>Magnoliopsida</taxon>
        <taxon>eudicotyledons</taxon>
        <taxon>Gunneridae</taxon>
        <taxon>Pentapetalae</taxon>
        <taxon>rosids</taxon>
        <taxon>fabids</taxon>
        <taxon>Fabales</taxon>
        <taxon>Fabaceae</taxon>
        <taxon>Papilionoideae</taxon>
        <taxon>50 kb inversion clade</taxon>
        <taxon>dalbergioids sensu lato</taxon>
        <taxon>Dalbergieae</taxon>
        <taxon>Pterocarpus clade</taxon>
        <taxon>Stylosanthes</taxon>
    </lineage>
</organism>
<comment type="caution">
    <text evidence="3">The sequence shown here is derived from an EMBL/GenBank/DDBJ whole genome shotgun (WGS) entry which is preliminary data.</text>
</comment>
<sequence length="173" mass="19291">MGSILDAEKLFDEMPNKDFVSWNSLISGFSKMGHLGRCISLFSIMKTEYALELNELTLLSVISACSSAKARDEGQYLHCCALKLGMLVEVKVANSLINMYGKFGCVDSSFRLFQAMLEPNVVSWNSMVAVCTQNGIPTEAINYFNMMRMNGFFPDEATMVDRGLTQCNLHLRA</sequence>
<evidence type="ECO:0000313" key="3">
    <source>
        <dbReference type="EMBL" id="MED6107962.1"/>
    </source>
</evidence>
<dbReference type="Pfam" id="PF01535">
    <property type="entry name" value="PPR"/>
    <property type="match status" value="2"/>
</dbReference>
<feature type="repeat" description="PPR" evidence="2">
    <location>
        <begin position="18"/>
        <end position="48"/>
    </location>
</feature>
<dbReference type="Pfam" id="PF13041">
    <property type="entry name" value="PPR_2"/>
    <property type="match status" value="1"/>
</dbReference>
<evidence type="ECO:0008006" key="5">
    <source>
        <dbReference type="Google" id="ProtNLM"/>
    </source>
</evidence>
<dbReference type="Gene3D" id="1.25.40.10">
    <property type="entry name" value="Tetratricopeptide repeat domain"/>
    <property type="match status" value="2"/>
</dbReference>
<keyword evidence="4" id="KW-1185">Reference proteome</keyword>
<proteinExistence type="predicted"/>
<dbReference type="InterPro" id="IPR002885">
    <property type="entry name" value="PPR_rpt"/>
</dbReference>